<protein>
    <recommendedName>
        <fullName evidence="3">N-acetylglucosamine-induced protein 1</fullName>
    </recommendedName>
</protein>
<accession>A0ABP0CN79</accession>
<proteinExistence type="predicted"/>
<dbReference type="PANTHER" id="PTHR35020">
    <property type="entry name" value="N-ACETYLGLUCOSAMINE-INDUCED PROTEIN 1"/>
    <property type="match status" value="1"/>
</dbReference>
<evidence type="ECO:0008006" key="3">
    <source>
        <dbReference type="Google" id="ProtNLM"/>
    </source>
</evidence>
<dbReference type="PANTHER" id="PTHR35020:SF4">
    <property type="entry name" value="N-ACETYLGLUCOSAMINE-INDUCED PROTEIN 1"/>
    <property type="match status" value="1"/>
</dbReference>
<evidence type="ECO:0000313" key="2">
    <source>
        <dbReference type="Proteomes" id="UP001642405"/>
    </source>
</evidence>
<keyword evidence="2" id="KW-1185">Reference proteome</keyword>
<dbReference type="Proteomes" id="UP001642405">
    <property type="component" value="Unassembled WGS sequence"/>
</dbReference>
<dbReference type="EMBL" id="CAWUHB010000075">
    <property type="protein sequence ID" value="CAK7233530.1"/>
    <property type="molecule type" value="Genomic_DNA"/>
</dbReference>
<dbReference type="Pfam" id="PF12239">
    <property type="entry name" value="DUF3605"/>
    <property type="match status" value="1"/>
</dbReference>
<evidence type="ECO:0000313" key="1">
    <source>
        <dbReference type="EMBL" id="CAK7233530.1"/>
    </source>
</evidence>
<gene>
    <name evidence="1" type="ORF">SCUCBS95973_008625</name>
</gene>
<organism evidence="1 2">
    <name type="scientific">Sporothrix curviconia</name>
    <dbReference type="NCBI Taxonomy" id="1260050"/>
    <lineage>
        <taxon>Eukaryota</taxon>
        <taxon>Fungi</taxon>
        <taxon>Dikarya</taxon>
        <taxon>Ascomycota</taxon>
        <taxon>Pezizomycotina</taxon>
        <taxon>Sordariomycetes</taxon>
        <taxon>Sordariomycetidae</taxon>
        <taxon>Ophiostomatales</taxon>
        <taxon>Ophiostomataceae</taxon>
        <taxon>Sporothrix</taxon>
    </lineage>
</organism>
<dbReference type="InterPro" id="IPR022036">
    <property type="entry name" value="DUF3605"/>
</dbReference>
<comment type="caution">
    <text evidence="1">The sequence shown here is derived from an EMBL/GenBank/DDBJ whole genome shotgun (WGS) entry which is preliminary data.</text>
</comment>
<name>A0ABP0CN79_9PEZI</name>
<reference evidence="1 2" key="1">
    <citation type="submission" date="2024-01" db="EMBL/GenBank/DDBJ databases">
        <authorList>
            <person name="Allen C."/>
            <person name="Tagirdzhanova G."/>
        </authorList>
    </citation>
    <scope>NUCLEOTIDE SEQUENCE [LARGE SCALE GENOMIC DNA]</scope>
</reference>
<sequence>MGSAPPEDLPYWQVNVPVDQRTPTCPDFLRSLSAKDQRIVGTPQADFAVLSWPDVREIVANNELDRFQRDPLALRRYLAYGWGLKQQYGSAVDFVLQERLRWTAAELQERAAEKTAAENSSSVPDFSQADDIKVLCNDWPYGIDERIVHLVVWTKFLLAEDPATGDLTDAARAAIAAYVDTTFGGAHMPPEHVVWFKNWQSLKSVLLVEHFHVMLFDPPAELIARITNGDVPLSKRLEEAQ</sequence>